<comment type="caution">
    <text evidence="2">The sequence shown here is derived from an EMBL/GenBank/DDBJ whole genome shotgun (WGS) entry which is preliminary data.</text>
</comment>
<protein>
    <submittedName>
        <fullName evidence="2">Uncharacterized protein</fullName>
    </submittedName>
</protein>
<organism evidence="2 3">
    <name type="scientific">Elysia crispata</name>
    <name type="common">lettuce slug</name>
    <dbReference type="NCBI Taxonomy" id="231223"/>
    <lineage>
        <taxon>Eukaryota</taxon>
        <taxon>Metazoa</taxon>
        <taxon>Spiralia</taxon>
        <taxon>Lophotrochozoa</taxon>
        <taxon>Mollusca</taxon>
        <taxon>Gastropoda</taxon>
        <taxon>Heterobranchia</taxon>
        <taxon>Euthyneura</taxon>
        <taxon>Panpulmonata</taxon>
        <taxon>Sacoglossa</taxon>
        <taxon>Placobranchoidea</taxon>
        <taxon>Plakobranchidae</taxon>
        <taxon>Elysia</taxon>
    </lineage>
</organism>
<feature type="region of interest" description="Disordered" evidence="1">
    <location>
        <begin position="1"/>
        <end position="46"/>
    </location>
</feature>
<dbReference type="Proteomes" id="UP001283361">
    <property type="component" value="Unassembled WGS sequence"/>
</dbReference>
<reference evidence="2" key="1">
    <citation type="journal article" date="2023" name="G3 (Bethesda)">
        <title>A reference genome for the long-term kleptoplast-retaining sea slug Elysia crispata morphotype clarki.</title>
        <authorList>
            <person name="Eastman K.E."/>
            <person name="Pendleton A.L."/>
            <person name="Shaikh M.A."/>
            <person name="Suttiyut T."/>
            <person name="Ogas R."/>
            <person name="Tomko P."/>
            <person name="Gavelis G."/>
            <person name="Widhalm J.R."/>
            <person name="Wisecaver J.H."/>
        </authorList>
    </citation>
    <scope>NUCLEOTIDE SEQUENCE</scope>
    <source>
        <strain evidence="2">ECLA1</strain>
    </source>
</reference>
<evidence type="ECO:0000313" key="3">
    <source>
        <dbReference type="Proteomes" id="UP001283361"/>
    </source>
</evidence>
<evidence type="ECO:0000256" key="1">
    <source>
        <dbReference type="SAM" id="MobiDB-lite"/>
    </source>
</evidence>
<evidence type="ECO:0000313" key="2">
    <source>
        <dbReference type="EMBL" id="KAK3802607.1"/>
    </source>
</evidence>
<dbReference type="EMBL" id="JAWDGP010000221">
    <property type="protein sequence ID" value="KAK3802607.1"/>
    <property type="molecule type" value="Genomic_DNA"/>
</dbReference>
<sequence length="102" mass="12053">MRFDPEPDHLTSFERSEKLYPRDPTAGHTRLERHQKKNQRMRASIGPRESHKQALYIVYFKSHKQTLYIVYLRESQTDSVYRVSPGVTDSVYRVSLGVTNRL</sequence>
<proteinExistence type="predicted"/>
<name>A0AAE1ED70_9GAST</name>
<dbReference type="AlphaFoldDB" id="A0AAE1ED70"/>
<gene>
    <name evidence="2" type="ORF">RRG08_010378</name>
</gene>
<feature type="compositionally biased region" description="Basic residues" evidence="1">
    <location>
        <begin position="31"/>
        <end position="40"/>
    </location>
</feature>
<feature type="compositionally biased region" description="Basic and acidic residues" evidence="1">
    <location>
        <begin position="1"/>
        <end position="21"/>
    </location>
</feature>
<accession>A0AAE1ED70</accession>
<keyword evidence="3" id="KW-1185">Reference proteome</keyword>